<gene>
    <name evidence="3" type="ORF">GGQ64_002321</name>
</gene>
<sequence>MDLFQYPDDQDDVMQGDNDNVNDGGRVLPPAALRALKEAEERRAAEKEAPLPPEIGGRGGLDPARFGDWEINGRAIDF</sequence>
<dbReference type="InterPro" id="IPR012875">
    <property type="entry name" value="SDHF4"/>
</dbReference>
<evidence type="ECO:0000313" key="3">
    <source>
        <dbReference type="EMBL" id="MBB3977121.1"/>
    </source>
</evidence>
<dbReference type="Proteomes" id="UP000574761">
    <property type="component" value="Unassembled WGS sequence"/>
</dbReference>
<comment type="caution">
    <text evidence="3">The sequence shown here is derived from an EMBL/GenBank/DDBJ whole genome shotgun (WGS) entry which is preliminary data.</text>
</comment>
<dbReference type="AlphaFoldDB" id="A0A7W6D5H6"/>
<feature type="region of interest" description="Disordered" evidence="2">
    <location>
        <begin position="1"/>
        <end position="26"/>
    </location>
</feature>
<feature type="compositionally biased region" description="Low complexity" evidence="2">
    <location>
        <begin position="15"/>
        <end position="26"/>
    </location>
</feature>
<protein>
    <recommendedName>
        <fullName evidence="5">DUF1674 domain-containing protein</fullName>
    </recommendedName>
</protein>
<evidence type="ECO:0000313" key="4">
    <source>
        <dbReference type="Proteomes" id="UP000574761"/>
    </source>
</evidence>
<dbReference type="Pfam" id="PF07896">
    <property type="entry name" value="DUF1674"/>
    <property type="match status" value="1"/>
</dbReference>
<keyword evidence="4" id="KW-1185">Reference proteome</keyword>
<comment type="similarity">
    <text evidence="1">Belongs to the SDHAF4 family.</text>
</comment>
<evidence type="ECO:0008006" key="5">
    <source>
        <dbReference type="Google" id="ProtNLM"/>
    </source>
</evidence>
<evidence type="ECO:0000256" key="1">
    <source>
        <dbReference type="ARBA" id="ARBA00005701"/>
    </source>
</evidence>
<dbReference type="EMBL" id="JACIEE010000004">
    <property type="protein sequence ID" value="MBB3977121.1"/>
    <property type="molecule type" value="Genomic_DNA"/>
</dbReference>
<reference evidence="3 4" key="1">
    <citation type="submission" date="2020-08" db="EMBL/GenBank/DDBJ databases">
        <title>Genomic Encyclopedia of Type Strains, Phase IV (KMG-IV): sequencing the most valuable type-strain genomes for metagenomic binning, comparative biology and taxonomic classification.</title>
        <authorList>
            <person name="Goeker M."/>
        </authorList>
    </citation>
    <scope>NUCLEOTIDE SEQUENCE [LARGE SCALE GENOMIC DNA]</scope>
    <source>
        <strain evidence="3 4">DSM 100211</strain>
    </source>
</reference>
<evidence type="ECO:0000256" key="2">
    <source>
        <dbReference type="SAM" id="MobiDB-lite"/>
    </source>
</evidence>
<accession>A0A7W6D5H6</accession>
<organism evidence="3 4">
    <name type="scientific">Mycoplana azooxidifex</name>
    <dbReference type="NCBI Taxonomy" id="1636188"/>
    <lineage>
        <taxon>Bacteria</taxon>
        <taxon>Pseudomonadati</taxon>
        <taxon>Pseudomonadota</taxon>
        <taxon>Alphaproteobacteria</taxon>
        <taxon>Hyphomicrobiales</taxon>
        <taxon>Rhizobiaceae</taxon>
        <taxon>Mycoplana</taxon>
    </lineage>
</organism>
<name>A0A7W6D5H6_9HYPH</name>
<proteinExistence type="inferred from homology"/>
<feature type="compositionally biased region" description="Basic and acidic residues" evidence="2">
    <location>
        <begin position="40"/>
        <end position="49"/>
    </location>
</feature>
<feature type="region of interest" description="Disordered" evidence="2">
    <location>
        <begin position="40"/>
        <end position="66"/>
    </location>
</feature>